<evidence type="ECO:0000259" key="4">
    <source>
        <dbReference type="SMART" id="SM00967"/>
    </source>
</evidence>
<dbReference type="InterPro" id="IPR004441">
    <property type="entry name" value="rRNA_MeTrfase_TrmH"/>
</dbReference>
<protein>
    <submittedName>
        <fullName evidence="5">tRNA/rRNA methyltransferase</fullName>
        <ecNumber evidence="5">2.1.1.34</ecNumber>
    </submittedName>
</protein>
<proteinExistence type="predicted"/>
<sequence>MLTLSFSNLKLISNMKTKKPIFQQANNEKRFAERFVSNKRYEKSTSKSPHVDNNSKRALSNRHSRPQNTQNTASHTHIINTTMEKPNGTGQVQVVLKRSSLVAKTEKKTGPLSPRAPEKIKKNRAEEMKVYGENACLSLFAQRPESIVRVWTTVEMAHKVGDLFSYLASNKKVYHVVDNSELALVSGTEHHGGICMLVKKRRPFTLHGYLDIPHQKNCLLVLNGVRNAHNIGGIIRTCVCYGISAVVIDDVELLHSAVAMRVAEGGMEYIHPLEIDRTETALVKLRQAGYQIVHLSSNKHAKTIKQLQLNDKVAFVLSEADTESLADKADELINLSLVNPLKHGLNVSVATGILLAKWTEIKLC</sequence>
<evidence type="ECO:0000256" key="1">
    <source>
        <dbReference type="ARBA" id="ARBA00022603"/>
    </source>
</evidence>
<dbReference type="SUPFAM" id="SSF55315">
    <property type="entry name" value="L30e-like"/>
    <property type="match status" value="1"/>
</dbReference>
<dbReference type="EC" id="2.1.1.34" evidence="5"/>
<dbReference type="PANTHER" id="PTHR46429">
    <property type="entry name" value="23S RRNA (GUANOSINE-2'-O-)-METHYLTRANSFERASE RLMB"/>
    <property type="match status" value="1"/>
</dbReference>
<accession>Q0I1J4</accession>
<dbReference type="PANTHER" id="PTHR46429:SF2">
    <property type="entry name" value="TRNA_RRNA METHYLTRANSFERASE"/>
    <property type="match status" value="1"/>
</dbReference>
<dbReference type="InterPro" id="IPR029028">
    <property type="entry name" value="Alpha/beta_knot_MTases"/>
</dbReference>
<dbReference type="SMART" id="SM00967">
    <property type="entry name" value="SpoU_sub_bind"/>
    <property type="match status" value="1"/>
</dbReference>
<dbReference type="GO" id="GO:0032259">
    <property type="term" value="P:methylation"/>
    <property type="evidence" value="ECO:0007669"/>
    <property type="project" value="UniProtKB-KW"/>
</dbReference>
<dbReference type="GO" id="GO:0141100">
    <property type="term" value="F:tRNA (guanine(18)-2'-O)-methyltransferase activity"/>
    <property type="evidence" value="ECO:0007669"/>
    <property type="project" value="UniProtKB-EC"/>
</dbReference>
<feature type="domain" description="RNA 2-O ribose methyltransferase substrate binding" evidence="4">
    <location>
        <begin position="129"/>
        <end position="204"/>
    </location>
</feature>
<dbReference type="CDD" id="cd18095">
    <property type="entry name" value="SpoU-like_rRNA-MTase"/>
    <property type="match status" value="1"/>
</dbReference>
<dbReference type="InterPro" id="IPR016479">
    <property type="entry name" value="YfiF_prd"/>
</dbReference>
<dbReference type="InterPro" id="IPR029026">
    <property type="entry name" value="tRNA_m1G_MTases_N"/>
</dbReference>
<dbReference type="GO" id="GO:0003723">
    <property type="term" value="F:RNA binding"/>
    <property type="evidence" value="ECO:0007669"/>
    <property type="project" value="InterPro"/>
</dbReference>
<dbReference type="AlphaFoldDB" id="Q0I1J4"/>
<dbReference type="EMBL" id="CP000436">
    <property type="protein sequence ID" value="ABI24577.1"/>
    <property type="molecule type" value="Genomic_DNA"/>
</dbReference>
<evidence type="ECO:0000313" key="5">
    <source>
        <dbReference type="EMBL" id="ABI24577.1"/>
    </source>
</evidence>
<evidence type="ECO:0000256" key="2">
    <source>
        <dbReference type="ARBA" id="ARBA00022679"/>
    </source>
</evidence>
<dbReference type="Pfam" id="PF08032">
    <property type="entry name" value="SpoU_sub_bind"/>
    <property type="match status" value="1"/>
</dbReference>
<dbReference type="Pfam" id="PF00588">
    <property type="entry name" value="SpoU_methylase"/>
    <property type="match status" value="1"/>
</dbReference>
<reference evidence="5" key="1">
    <citation type="submission" date="2006-08" db="EMBL/GenBank/DDBJ databases">
        <title>Complete genome sequence of Haemophilus somnus 129PT.</title>
        <authorList>
            <person name="Copeland A."/>
            <person name="Lucas S."/>
            <person name="Lapidus A."/>
            <person name="Barry K."/>
            <person name="Glavina del Rio T."/>
            <person name="Hammon N."/>
            <person name="Dalin E."/>
            <person name="Tice H."/>
            <person name="Pitluck S."/>
            <person name="Brettin T.S."/>
            <person name="Bruce D."/>
            <person name="Challacombe J.F."/>
            <person name="Chertkov O."/>
            <person name="Detter J.C."/>
            <person name="Gilna P."/>
            <person name="Han S."/>
            <person name="Misra M."/>
            <person name="Tapia R."/>
            <person name="Thayer N.N."/>
            <person name="Xie G."/>
            <person name="Inzana T.J."/>
            <person name="Duncan A.J."/>
            <person name="Siddaramppa S."/>
            <person name="Richardson P."/>
        </authorList>
    </citation>
    <scope>NUCLEOTIDE SEQUENCE</scope>
    <source>
        <strain evidence="5">129PT</strain>
    </source>
</reference>
<evidence type="ECO:0000256" key="3">
    <source>
        <dbReference type="SAM" id="MobiDB-lite"/>
    </source>
</evidence>
<dbReference type="HOGENOM" id="CLU_021322_2_1_6"/>
<dbReference type="InterPro" id="IPR013123">
    <property type="entry name" value="SpoU_subst-bd"/>
</dbReference>
<keyword evidence="2 5" id="KW-0808">Transferase</keyword>
<organism evidence="5">
    <name type="scientific">Histophilus somni (strain 129Pt)</name>
    <name type="common">Haemophilus somnus</name>
    <dbReference type="NCBI Taxonomy" id="205914"/>
    <lineage>
        <taxon>Bacteria</taxon>
        <taxon>Pseudomonadati</taxon>
        <taxon>Pseudomonadota</taxon>
        <taxon>Gammaproteobacteria</taxon>
        <taxon>Pasteurellales</taxon>
        <taxon>Pasteurellaceae</taxon>
        <taxon>Histophilus</taxon>
    </lineage>
</organism>
<dbReference type="InterPro" id="IPR029064">
    <property type="entry name" value="Ribosomal_eL30-like_sf"/>
</dbReference>
<feature type="region of interest" description="Disordered" evidence="3">
    <location>
        <begin position="38"/>
        <end position="74"/>
    </location>
</feature>
<dbReference type="SUPFAM" id="SSF75217">
    <property type="entry name" value="alpha/beta knot"/>
    <property type="match status" value="1"/>
</dbReference>
<dbReference type="KEGG" id="hso:HS_0299"/>
<dbReference type="PIRSF" id="PIRSF006280">
    <property type="entry name" value="YfiF_prd"/>
    <property type="match status" value="1"/>
</dbReference>
<feature type="compositionally biased region" description="Basic and acidic residues" evidence="3">
    <location>
        <begin position="39"/>
        <end position="55"/>
    </location>
</feature>
<dbReference type="InterPro" id="IPR001537">
    <property type="entry name" value="SpoU_MeTrfase"/>
</dbReference>
<dbReference type="GO" id="GO:0006396">
    <property type="term" value="P:RNA processing"/>
    <property type="evidence" value="ECO:0007669"/>
    <property type="project" value="InterPro"/>
</dbReference>
<dbReference type="eggNOG" id="COG0566">
    <property type="taxonomic scope" value="Bacteria"/>
</dbReference>
<dbReference type="Gene3D" id="3.40.1280.10">
    <property type="match status" value="1"/>
</dbReference>
<name>Q0I1J4_HISS1</name>
<gene>
    <name evidence="5" type="ordered locus">HS_0299</name>
</gene>
<keyword evidence="1 5" id="KW-0489">Methyltransferase</keyword>
<dbReference type="GO" id="GO:0005829">
    <property type="term" value="C:cytosol"/>
    <property type="evidence" value="ECO:0007669"/>
    <property type="project" value="TreeGrafter"/>
</dbReference>
<dbReference type="Gene3D" id="3.30.1330.30">
    <property type="match status" value="1"/>
</dbReference>